<dbReference type="GO" id="GO:0045892">
    <property type="term" value="P:negative regulation of DNA-templated transcription"/>
    <property type="evidence" value="ECO:0007669"/>
    <property type="project" value="TreeGrafter"/>
</dbReference>
<evidence type="ECO:0000313" key="15">
    <source>
        <dbReference type="EMBL" id="TCO35819.1"/>
    </source>
</evidence>
<gene>
    <name evidence="15" type="ORF">EV652_101704</name>
</gene>
<keyword evidence="11" id="KW-0464">Manganese</keyword>
<dbReference type="Gene3D" id="1.10.10.10">
    <property type="entry name" value="Winged helix-like DNA-binding domain superfamily/Winged helix DNA-binding domain"/>
    <property type="match status" value="1"/>
</dbReference>
<evidence type="ECO:0000256" key="12">
    <source>
        <dbReference type="ARBA" id="ARBA00032593"/>
    </source>
</evidence>
<dbReference type="Proteomes" id="UP000294508">
    <property type="component" value="Unassembled WGS sequence"/>
</dbReference>
<evidence type="ECO:0000256" key="1">
    <source>
        <dbReference type="ARBA" id="ARBA00004496"/>
    </source>
</evidence>
<keyword evidence="7" id="KW-0805">Transcription regulation</keyword>
<evidence type="ECO:0000256" key="9">
    <source>
        <dbReference type="ARBA" id="ARBA00023159"/>
    </source>
</evidence>
<evidence type="ECO:0000256" key="6">
    <source>
        <dbReference type="ARBA" id="ARBA00023004"/>
    </source>
</evidence>
<dbReference type="InterPro" id="IPR036390">
    <property type="entry name" value="WH_DNA-bd_sf"/>
</dbReference>
<dbReference type="PANTHER" id="PTHR33238:SF11">
    <property type="entry name" value="TRANSCRIPTIONAL REGULATOR MNTR"/>
    <property type="match status" value="1"/>
</dbReference>
<keyword evidence="4" id="KW-0963">Cytoplasm</keyword>
<evidence type="ECO:0000256" key="4">
    <source>
        <dbReference type="ARBA" id="ARBA00022490"/>
    </source>
</evidence>
<evidence type="ECO:0000256" key="2">
    <source>
        <dbReference type="ARBA" id="ARBA00007871"/>
    </source>
</evidence>
<feature type="compositionally biased region" description="Basic and acidic residues" evidence="13">
    <location>
        <begin position="124"/>
        <end position="138"/>
    </location>
</feature>
<name>A0A4R2HXL0_9ACTN</name>
<dbReference type="InterPro" id="IPR036388">
    <property type="entry name" value="WH-like_DNA-bd_sf"/>
</dbReference>
<dbReference type="EMBL" id="SLWN01000001">
    <property type="protein sequence ID" value="TCO35819.1"/>
    <property type="molecule type" value="Genomic_DNA"/>
</dbReference>
<evidence type="ECO:0000256" key="5">
    <source>
        <dbReference type="ARBA" id="ARBA00022491"/>
    </source>
</evidence>
<dbReference type="InterPro" id="IPR050536">
    <property type="entry name" value="DtxR_MntR_Metal-Reg"/>
</dbReference>
<dbReference type="SUPFAM" id="SSF50037">
    <property type="entry name" value="C-terminal domain of transcriptional repressors"/>
    <property type="match status" value="1"/>
</dbReference>
<proteinExistence type="inferred from homology"/>
<dbReference type="PROSITE" id="PS50944">
    <property type="entry name" value="HTH_DTXR"/>
    <property type="match status" value="1"/>
</dbReference>
<keyword evidence="5" id="KW-0678">Repressor</keyword>
<dbReference type="GO" id="GO:0003700">
    <property type="term" value="F:DNA-binding transcription factor activity"/>
    <property type="evidence" value="ECO:0007669"/>
    <property type="project" value="InterPro"/>
</dbReference>
<organism evidence="15 16">
    <name type="scientific">Kribbella steppae</name>
    <dbReference type="NCBI Taxonomy" id="2512223"/>
    <lineage>
        <taxon>Bacteria</taxon>
        <taxon>Bacillati</taxon>
        <taxon>Actinomycetota</taxon>
        <taxon>Actinomycetes</taxon>
        <taxon>Propionibacteriales</taxon>
        <taxon>Kribbellaceae</taxon>
        <taxon>Kribbella</taxon>
    </lineage>
</organism>
<dbReference type="Gene3D" id="2.30.30.90">
    <property type="match status" value="1"/>
</dbReference>
<dbReference type="RefSeq" id="WP_242001523.1">
    <property type="nucleotide sequence ID" value="NZ_SLWN01000001.1"/>
</dbReference>
<evidence type="ECO:0000256" key="11">
    <source>
        <dbReference type="ARBA" id="ARBA00023211"/>
    </source>
</evidence>
<keyword evidence="16" id="KW-1185">Reference proteome</keyword>
<comment type="subcellular location">
    <subcellularLocation>
        <location evidence="1">Cytoplasm</location>
    </subcellularLocation>
</comment>
<feature type="domain" description="HTH dtxR-type" evidence="14">
    <location>
        <begin position="1"/>
        <end position="70"/>
    </location>
</feature>
<dbReference type="GO" id="GO:0046914">
    <property type="term" value="F:transition metal ion binding"/>
    <property type="evidence" value="ECO:0007669"/>
    <property type="project" value="InterPro"/>
</dbReference>
<keyword evidence="10" id="KW-0804">Transcription</keyword>
<dbReference type="SUPFAM" id="SSF47979">
    <property type="entry name" value="Iron-dependent repressor protein, dimerization domain"/>
    <property type="match status" value="1"/>
</dbReference>
<keyword evidence="9" id="KW-0010">Activator</keyword>
<dbReference type="InterPro" id="IPR001367">
    <property type="entry name" value="Fe_dep_repressor"/>
</dbReference>
<dbReference type="Gene3D" id="1.10.60.10">
    <property type="entry name" value="Iron dependent repressor, metal binding and dimerisation domain"/>
    <property type="match status" value="1"/>
</dbReference>
<reference evidence="15 16" key="1">
    <citation type="journal article" date="2015" name="Stand. Genomic Sci.">
        <title>Genomic Encyclopedia of Bacterial and Archaeal Type Strains, Phase III: the genomes of soil and plant-associated and newly described type strains.</title>
        <authorList>
            <person name="Whitman W.B."/>
            <person name="Woyke T."/>
            <person name="Klenk H.P."/>
            <person name="Zhou Y."/>
            <person name="Lilburn T.G."/>
            <person name="Beck B.J."/>
            <person name="De Vos P."/>
            <person name="Vandamme P."/>
            <person name="Eisen J.A."/>
            <person name="Garrity G."/>
            <person name="Hugenholtz P."/>
            <person name="Kyrpides N.C."/>
        </authorList>
    </citation>
    <scope>NUCLEOTIDE SEQUENCE [LARGE SCALE GENOMIC DNA]</scope>
    <source>
        <strain evidence="15 16">VKM Ac-2572</strain>
    </source>
</reference>
<dbReference type="FunFam" id="1.10.60.10:FF:000004">
    <property type="entry name" value="DtxR family transcriptional regulator"/>
    <property type="match status" value="1"/>
</dbReference>
<evidence type="ECO:0000256" key="10">
    <source>
        <dbReference type="ARBA" id="ARBA00023163"/>
    </source>
</evidence>
<feature type="region of interest" description="Disordered" evidence="13">
    <location>
        <begin position="124"/>
        <end position="146"/>
    </location>
</feature>
<dbReference type="InterPro" id="IPR036421">
    <property type="entry name" value="Fe_dep_repressor_sf"/>
</dbReference>
<dbReference type="InterPro" id="IPR022689">
    <property type="entry name" value="Iron_dep_repressor"/>
</dbReference>
<evidence type="ECO:0000256" key="13">
    <source>
        <dbReference type="SAM" id="MobiDB-lite"/>
    </source>
</evidence>
<dbReference type="GO" id="GO:0005737">
    <property type="term" value="C:cytoplasm"/>
    <property type="evidence" value="ECO:0007669"/>
    <property type="project" value="UniProtKB-SubCell"/>
</dbReference>
<dbReference type="AlphaFoldDB" id="A0A4R2HXL0"/>
<accession>A0A4R2HXL0</accession>
<dbReference type="GO" id="GO:0003677">
    <property type="term" value="F:DNA binding"/>
    <property type="evidence" value="ECO:0007669"/>
    <property type="project" value="UniProtKB-KW"/>
</dbReference>
<evidence type="ECO:0000256" key="8">
    <source>
        <dbReference type="ARBA" id="ARBA00023125"/>
    </source>
</evidence>
<evidence type="ECO:0000259" key="14">
    <source>
        <dbReference type="PROSITE" id="PS50944"/>
    </source>
</evidence>
<sequence length="226" mass="24966">MKRKDAMESRVVENYLKAVFNAREWSEEPVTVGGLATRLGLSPSSVSELVRKLTERGLLSHARYGAIELTPEGQRIALAMVRKHRLIETFLVDYLGYTWDEVHEEAEILEHAVSDTFIDRLASRLGEPDHDPHGDPIPRSDGTLPDNDQLRLDTVGEGVRARVARVSDSDPEVLRHLDQLGITIGTTLTVNGRHDTAGTIDVDHDGTPVTLGLAVADAIRVVPKER</sequence>
<dbReference type="InterPro" id="IPR008988">
    <property type="entry name" value="Transcriptional_repressor_C"/>
</dbReference>
<dbReference type="InterPro" id="IPR007167">
    <property type="entry name" value="Fe-transptr_FeoA-like"/>
</dbReference>
<dbReference type="SMART" id="SM00529">
    <property type="entry name" value="HTH_DTXR"/>
    <property type="match status" value="1"/>
</dbReference>
<evidence type="ECO:0000256" key="7">
    <source>
        <dbReference type="ARBA" id="ARBA00023015"/>
    </source>
</evidence>
<dbReference type="Pfam" id="PF02742">
    <property type="entry name" value="Fe_dep_repr_C"/>
    <property type="match status" value="1"/>
</dbReference>
<comment type="subunit">
    <text evidence="3">Homodimer.</text>
</comment>
<dbReference type="InterPro" id="IPR022687">
    <property type="entry name" value="HTH_DTXR"/>
</dbReference>
<protein>
    <recommendedName>
        <fullName evidence="12">Manganese transport regulator</fullName>
    </recommendedName>
</protein>
<keyword evidence="6" id="KW-0408">Iron</keyword>
<comment type="caution">
    <text evidence="15">The sequence shown here is derived from an EMBL/GenBank/DDBJ whole genome shotgun (WGS) entry which is preliminary data.</text>
</comment>
<evidence type="ECO:0000256" key="3">
    <source>
        <dbReference type="ARBA" id="ARBA00011738"/>
    </source>
</evidence>
<dbReference type="Pfam" id="PF01325">
    <property type="entry name" value="Fe_dep_repress"/>
    <property type="match status" value="1"/>
</dbReference>
<dbReference type="SMART" id="SM00899">
    <property type="entry name" value="FeoA"/>
    <property type="match status" value="1"/>
</dbReference>
<dbReference type="SUPFAM" id="SSF46785">
    <property type="entry name" value="Winged helix' DNA-binding domain"/>
    <property type="match status" value="1"/>
</dbReference>
<evidence type="ECO:0000313" key="16">
    <source>
        <dbReference type="Proteomes" id="UP000294508"/>
    </source>
</evidence>
<keyword evidence="8" id="KW-0238">DNA-binding</keyword>
<dbReference type="GO" id="GO:0046983">
    <property type="term" value="F:protein dimerization activity"/>
    <property type="evidence" value="ECO:0007669"/>
    <property type="project" value="InterPro"/>
</dbReference>
<dbReference type="InterPro" id="IPR038157">
    <property type="entry name" value="FeoA_core_dom"/>
</dbReference>
<dbReference type="Pfam" id="PF04023">
    <property type="entry name" value="FeoA"/>
    <property type="match status" value="1"/>
</dbReference>
<comment type="similarity">
    <text evidence="2">Belongs to the DtxR/MntR family.</text>
</comment>
<dbReference type="PANTHER" id="PTHR33238">
    <property type="entry name" value="IRON (METAL) DEPENDENT REPRESSOR, DTXR FAMILY"/>
    <property type="match status" value="1"/>
</dbReference>